<evidence type="ECO:0000256" key="1">
    <source>
        <dbReference type="ARBA" id="ARBA00010923"/>
    </source>
</evidence>
<dbReference type="Proteomes" id="UP001196661">
    <property type="component" value="Unassembled WGS sequence"/>
</dbReference>
<dbReference type="SUPFAM" id="SSF116734">
    <property type="entry name" value="DNA methylase specificity domain"/>
    <property type="match status" value="2"/>
</dbReference>
<dbReference type="InterPro" id="IPR044946">
    <property type="entry name" value="Restrct_endonuc_typeI_TRD_sf"/>
</dbReference>
<sequence length="409" mass="45919">MLQTVQMDLAKSQSWETVTLADLLTENPCNGLYKSSNFLGSGVLFLDINGLYKGLSADFSTARRINVDAKEFERYSLKISDILFNRVSKTPEGVGKAVMVDFLPEPSVFESNMIRVRLDLSRVDNLFLVYYLSSDKARKELLSKANLANQASINQQALKSLKIPLPPLSEQKRIARILDAADALRVKRREAISQLDALLQSTFLTLFGDPVSNPKCPVTNLDKHLIFVTSGGRGWAKYYSEKGKRFIRSLDVQMNGISNKEIILVDPPDNAEAKRTKVTKNDVLLTITGSRIGRVAKVPDYLEGSFISQHVAILRLDSHLMPDFLAHFLSLQQGGQIQIRKMQYGQTKPGLNFKQIRAFQIPIPSVKEQHHFADIVSSIEKQKAQQRIHLAELDTLFATLQSRAFKGEL</sequence>
<feature type="domain" description="Type I restriction modification DNA specificity" evidence="4">
    <location>
        <begin position="271"/>
        <end position="381"/>
    </location>
</feature>
<dbReference type="PANTHER" id="PTHR30408">
    <property type="entry name" value="TYPE-1 RESTRICTION ENZYME ECOKI SPECIFICITY PROTEIN"/>
    <property type="match status" value="1"/>
</dbReference>
<comment type="caution">
    <text evidence="5">The sequence shown here is derived from an EMBL/GenBank/DDBJ whole genome shotgun (WGS) entry which is preliminary data.</text>
</comment>
<dbReference type="EMBL" id="JADOER010000004">
    <property type="protein sequence ID" value="MBT9312041.1"/>
    <property type="molecule type" value="Genomic_DNA"/>
</dbReference>
<keyword evidence="2" id="KW-0680">Restriction system</keyword>
<keyword evidence="3" id="KW-0238">DNA-binding</keyword>
<feature type="domain" description="Type I restriction modification DNA specificity" evidence="4">
    <location>
        <begin position="14"/>
        <end position="184"/>
    </location>
</feature>
<evidence type="ECO:0000313" key="6">
    <source>
        <dbReference type="Proteomes" id="UP001196661"/>
    </source>
</evidence>
<dbReference type="PANTHER" id="PTHR30408:SF12">
    <property type="entry name" value="TYPE I RESTRICTION ENZYME MJAVIII SPECIFICITY SUBUNIT"/>
    <property type="match status" value="1"/>
</dbReference>
<evidence type="ECO:0000313" key="5">
    <source>
        <dbReference type="EMBL" id="MBT9312041.1"/>
    </source>
</evidence>
<evidence type="ECO:0000256" key="3">
    <source>
        <dbReference type="ARBA" id="ARBA00023125"/>
    </source>
</evidence>
<accession>A0ABS5Y2L8</accession>
<keyword evidence="5" id="KW-0540">Nuclease</keyword>
<comment type="similarity">
    <text evidence="1">Belongs to the type-I restriction system S methylase family.</text>
</comment>
<dbReference type="Pfam" id="PF01420">
    <property type="entry name" value="Methylase_S"/>
    <property type="match status" value="2"/>
</dbReference>
<dbReference type="Gene3D" id="3.90.220.20">
    <property type="entry name" value="DNA methylase specificity domains"/>
    <property type="match status" value="2"/>
</dbReference>
<dbReference type="InterPro" id="IPR052021">
    <property type="entry name" value="Type-I_RS_S_subunit"/>
</dbReference>
<keyword evidence="5" id="KW-0255">Endonuclease</keyword>
<gene>
    <name evidence="5" type="ORF">IXB28_07465</name>
</gene>
<reference evidence="5 6" key="1">
    <citation type="journal article" date="2021" name="Mar. Drugs">
        <title>Genome Reduction and Secondary Metabolism of the Marine Sponge-Associated Cyanobacterium Leptothoe.</title>
        <authorList>
            <person name="Konstantinou D."/>
            <person name="Popin R.V."/>
            <person name="Fewer D.P."/>
            <person name="Sivonen K."/>
            <person name="Gkelis S."/>
        </authorList>
    </citation>
    <scope>NUCLEOTIDE SEQUENCE [LARGE SCALE GENOMIC DNA]</scope>
    <source>
        <strain evidence="5 6">TAU-MAC 1615</strain>
    </source>
</reference>
<dbReference type="CDD" id="cd17517">
    <property type="entry name" value="RMtype1_S_EcoKI_StySPI-TRD2-CR2_like"/>
    <property type="match status" value="1"/>
</dbReference>
<dbReference type="GO" id="GO:0004519">
    <property type="term" value="F:endonuclease activity"/>
    <property type="evidence" value="ECO:0007669"/>
    <property type="project" value="UniProtKB-KW"/>
</dbReference>
<keyword evidence="6" id="KW-1185">Reference proteome</keyword>
<protein>
    <submittedName>
        <fullName evidence="5">Restriction endonuclease subunit S</fullName>
    </submittedName>
</protein>
<proteinExistence type="inferred from homology"/>
<keyword evidence="5" id="KW-0378">Hydrolase</keyword>
<dbReference type="RefSeq" id="WP_215617891.1">
    <property type="nucleotide sequence ID" value="NZ_JADOER010000004.1"/>
</dbReference>
<name>A0ABS5Y2L8_9CYAN</name>
<dbReference type="InterPro" id="IPR000055">
    <property type="entry name" value="Restrct_endonuc_typeI_TRD"/>
</dbReference>
<dbReference type="CDD" id="cd17256">
    <property type="entry name" value="RMtype1_S_EcoJA65PI-TRD1-CR1_like"/>
    <property type="match status" value="1"/>
</dbReference>
<organism evidence="5 6">
    <name type="scientific">Leptothoe kymatousa TAU-MAC 1615</name>
    <dbReference type="NCBI Taxonomy" id="2364775"/>
    <lineage>
        <taxon>Bacteria</taxon>
        <taxon>Bacillati</taxon>
        <taxon>Cyanobacteriota</taxon>
        <taxon>Cyanophyceae</taxon>
        <taxon>Nodosilineales</taxon>
        <taxon>Cymatolegaceae</taxon>
        <taxon>Leptothoe</taxon>
        <taxon>Leptothoe kymatousa</taxon>
    </lineage>
</organism>
<evidence type="ECO:0000259" key="4">
    <source>
        <dbReference type="Pfam" id="PF01420"/>
    </source>
</evidence>
<evidence type="ECO:0000256" key="2">
    <source>
        <dbReference type="ARBA" id="ARBA00022747"/>
    </source>
</evidence>